<proteinExistence type="predicted"/>
<gene>
    <name evidence="1" type="ORF">STPYR_10194</name>
</gene>
<organism evidence="1">
    <name type="scientific">uncultured Stenotrophomonas sp</name>
    <dbReference type="NCBI Taxonomy" id="165438"/>
    <lineage>
        <taxon>Bacteria</taxon>
        <taxon>Pseudomonadati</taxon>
        <taxon>Pseudomonadota</taxon>
        <taxon>Gammaproteobacteria</taxon>
        <taxon>Lysobacterales</taxon>
        <taxon>Lysobacteraceae</taxon>
        <taxon>Stenotrophomonas</taxon>
        <taxon>environmental samples</taxon>
    </lineage>
</organism>
<dbReference type="AlphaFoldDB" id="A0A1Y5Q6Z7"/>
<dbReference type="EMBL" id="FLTS01000001">
    <property type="protein sequence ID" value="SBV35264.1"/>
    <property type="molecule type" value="Genomic_DNA"/>
</dbReference>
<sequence length="147" mass="16869">MPPRFMYLKNMGSPTRWDVDPYLDYLSDIRAALPSDLQDLTTPDRYHLPSMSARSMWHAGFSEIQVQSASIFLAARNDHGTRRFEFRYSGVLKVQTSYQRLRAMPSIVVQELIRLRNGVLRHSFSHLGGDITTIHASSIVFSDRPLN</sequence>
<accession>A0A1Y5Q6Z7</accession>
<name>A0A1Y5Q6Z7_9GAMM</name>
<reference evidence="1" key="1">
    <citation type="submission" date="2016-03" db="EMBL/GenBank/DDBJ databases">
        <authorList>
            <person name="Ploux O."/>
        </authorList>
    </citation>
    <scope>NUCLEOTIDE SEQUENCE</scope>
    <source>
        <strain evidence="1">UC10</strain>
    </source>
</reference>
<protein>
    <submittedName>
        <fullName evidence="1">Uncharacterized protein</fullName>
    </submittedName>
</protein>
<evidence type="ECO:0000313" key="1">
    <source>
        <dbReference type="EMBL" id="SBV35264.1"/>
    </source>
</evidence>